<organism evidence="1 2">
    <name type="scientific">Datura stramonium</name>
    <name type="common">Jimsonweed</name>
    <name type="synonym">Common thornapple</name>
    <dbReference type="NCBI Taxonomy" id="4076"/>
    <lineage>
        <taxon>Eukaryota</taxon>
        <taxon>Viridiplantae</taxon>
        <taxon>Streptophyta</taxon>
        <taxon>Embryophyta</taxon>
        <taxon>Tracheophyta</taxon>
        <taxon>Spermatophyta</taxon>
        <taxon>Magnoliopsida</taxon>
        <taxon>eudicotyledons</taxon>
        <taxon>Gunneridae</taxon>
        <taxon>Pentapetalae</taxon>
        <taxon>asterids</taxon>
        <taxon>lamiids</taxon>
        <taxon>Solanales</taxon>
        <taxon>Solanaceae</taxon>
        <taxon>Solanoideae</taxon>
        <taxon>Datureae</taxon>
        <taxon>Datura</taxon>
    </lineage>
</organism>
<protein>
    <submittedName>
        <fullName evidence="1">Uncharacterized protein</fullName>
    </submittedName>
</protein>
<sequence>RDATYELVRDRFRSLFRCYAIVVAREPLNGGSFHLIAGVWKTSASKHSAAKRVQDCFTEWDGHRSSLRKGLVDSL</sequence>
<keyword evidence="2" id="KW-1185">Reference proteome</keyword>
<dbReference type="EMBL" id="JACEIK010015535">
    <property type="protein sequence ID" value="MCE3217037.1"/>
    <property type="molecule type" value="Genomic_DNA"/>
</dbReference>
<comment type="caution">
    <text evidence="1">The sequence shown here is derived from an EMBL/GenBank/DDBJ whole genome shotgun (WGS) entry which is preliminary data.</text>
</comment>
<reference evidence="1 2" key="1">
    <citation type="journal article" date="2021" name="BMC Genomics">
        <title>Datura genome reveals duplications of psychoactive alkaloid biosynthetic genes and high mutation rate following tissue culture.</title>
        <authorList>
            <person name="Rajewski A."/>
            <person name="Carter-House D."/>
            <person name="Stajich J."/>
            <person name="Litt A."/>
        </authorList>
    </citation>
    <scope>NUCLEOTIDE SEQUENCE [LARGE SCALE GENOMIC DNA]</scope>
    <source>
        <strain evidence="1">AR-01</strain>
    </source>
</reference>
<evidence type="ECO:0000313" key="1">
    <source>
        <dbReference type="EMBL" id="MCE3217037.1"/>
    </source>
</evidence>
<name>A0ABS8WVQ3_DATST</name>
<feature type="non-terminal residue" evidence="1">
    <location>
        <position position="1"/>
    </location>
</feature>
<gene>
    <name evidence="1" type="ORF">HAX54_010148</name>
</gene>
<dbReference type="Proteomes" id="UP000823775">
    <property type="component" value="Unassembled WGS sequence"/>
</dbReference>
<evidence type="ECO:0000313" key="2">
    <source>
        <dbReference type="Proteomes" id="UP000823775"/>
    </source>
</evidence>
<proteinExistence type="predicted"/>
<accession>A0ABS8WVQ3</accession>